<dbReference type="GO" id="GO:0004523">
    <property type="term" value="F:RNA-DNA hybrid ribonuclease activity"/>
    <property type="evidence" value="ECO:0007669"/>
    <property type="project" value="UniProtKB-EC"/>
</dbReference>
<dbReference type="Pfam" id="PF00075">
    <property type="entry name" value="RNase_H"/>
    <property type="match status" value="1"/>
</dbReference>
<dbReference type="PROSITE" id="PS50879">
    <property type="entry name" value="RNASE_H_1"/>
    <property type="match status" value="1"/>
</dbReference>
<dbReference type="Gene3D" id="3.40.970.10">
    <property type="entry name" value="Ribonuclease H1, N-terminal domain"/>
    <property type="match status" value="3"/>
</dbReference>
<dbReference type="InterPro" id="IPR050092">
    <property type="entry name" value="RNase_H"/>
</dbReference>
<evidence type="ECO:0000256" key="8">
    <source>
        <dbReference type="ARBA" id="ARBA00022723"/>
    </source>
</evidence>
<keyword evidence="8" id="KW-0479">Metal-binding</keyword>
<proteinExistence type="evidence at transcript level"/>
<evidence type="ECO:0000256" key="5">
    <source>
        <dbReference type="ARBA" id="ARBA00012180"/>
    </source>
</evidence>
<dbReference type="Pfam" id="PF01693">
    <property type="entry name" value="Cauli_VI"/>
    <property type="match status" value="3"/>
</dbReference>
<dbReference type="PANTHER" id="PTHR10642">
    <property type="entry name" value="RIBONUCLEASE H1"/>
    <property type="match status" value="1"/>
</dbReference>
<feature type="domain" description="RNase H type-1" evidence="12">
    <location>
        <begin position="241"/>
        <end position="389"/>
    </location>
</feature>
<dbReference type="Gene3D" id="3.30.420.10">
    <property type="entry name" value="Ribonuclease H-like superfamily/Ribonuclease H"/>
    <property type="match status" value="1"/>
</dbReference>
<dbReference type="InterPro" id="IPR037056">
    <property type="entry name" value="RNase_H1_N_sf"/>
</dbReference>
<evidence type="ECO:0000256" key="11">
    <source>
        <dbReference type="ARBA" id="ARBA00022842"/>
    </source>
</evidence>
<dbReference type="GO" id="GO:0003676">
    <property type="term" value="F:nucleic acid binding"/>
    <property type="evidence" value="ECO:0007669"/>
    <property type="project" value="InterPro"/>
</dbReference>
<comment type="cofactor">
    <cofactor evidence="2">
        <name>Mg(2+)</name>
        <dbReference type="ChEBI" id="CHEBI:18420"/>
    </cofactor>
</comment>
<dbReference type="InterPro" id="IPR009027">
    <property type="entry name" value="Ribosomal_bL9/RNase_H1_N"/>
</dbReference>
<gene>
    <name evidence="13" type="primary">RNH1</name>
</gene>
<dbReference type="FunFam" id="3.40.970.10:FF:000001">
    <property type="entry name" value="Ribonuclease H1"/>
    <property type="match status" value="2"/>
</dbReference>
<comment type="similarity">
    <text evidence="4">Belongs to the RNase H family.</text>
</comment>
<evidence type="ECO:0000313" key="13">
    <source>
        <dbReference type="EMBL" id="ACO11369.1"/>
    </source>
</evidence>
<sequence>MAKTKGGGYYAVAKGRKIGVFTSWDECRSSVDGFSNGKYKKFQVLEEAMNYIRSFSGEKPTNTSNTIKEPAKKEYIAVARGRKVGIYHSWSECRSHVIGFSGAIYKKFDNIESATHFIDSHSAPKEHDSISPKTHEVKSSFFSGLWNQMENTTTLEEPIKHAKESKFYAVSRGHKCGIFKTWDECRTQIAGYDNPRFQKFSTQEEAELFINFYRASKLTPGFSVNNRDWQYNERLGYSMNKDGWVKVFTDGACIHNGRRGASGGIGIFFWKNSHKNTSEPLIDLRQTNNVAELTAISRAIQIVKSDGLRKIAIYTDSQFAIDSIEFRMPNWKKQNWTRGSSGEDVRNKSEFLVLDDIMKNMTIKFIYVPGHRNIYGNNCADKLARRGSGNTKFL</sequence>
<evidence type="ECO:0000256" key="10">
    <source>
        <dbReference type="ARBA" id="ARBA00022801"/>
    </source>
</evidence>
<name>C1BQR6_CALRO</name>
<dbReference type="InterPro" id="IPR012337">
    <property type="entry name" value="RNaseH-like_sf"/>
</dbReference>
<dbReference type="CDD" id="cd09280">
    <property type="entry name" value="RNase_HI_eukaryote_like"/>
    <property type="match status" value="1"/>
</dbReference>
<evidence type="ECO:0000259" key="12">
    <source>
        <dbReference type="PROSITE" id="PS50879"/>
    </source>
</evidence>
<dbReference type="EMBL" id="BT076945">
    <property type="protein sequence ID" value="ACO11369.1"/>
    <property type="molecule type" value="mRNA"/>
</dbReference>
<dbReference type="PANTHER" id="PTHR10642:SF26">
    <property type="entry name" value="RIBONUCLEASE H1"/>
    <property type="match status" value="1"/>
</dbReference>
<dbReference type="InterPro" id="IPR002156">
    <property type="entry name" value="RNaseH_domain"/>
</dbReference>
<organism evidence="13">
    <name type="scientific">Caligus rogercresseyi</name>
    <name type="common">Sea louse</name>
    <dbReference type="NCBI Taxonomy" id="217165"/>
    <lineage>
        <taxon>Eukaryota</taxon>
        <taxon>Metazoa</taxon>
        <taxon>Ecdysozoa</taxon>
        <taxon>Arthropoda</taxon>
        <taxon>Crustacea</taxon>
        <taxon>Multicrustacea</taxon>
        <taxon>Hexanauplia</taxon>
        <taxon>Copepoda</taxon>
        <taxon>Siphonostomatoida</taxon>
        <taxon>Caligidae</taxon>
        <taxon>Caligus</taxon>
    </lineage>
</organism>
<keyword evidence="9" id="KW-0255">Endonuclease</keyword>
<dbReference type="GO" id="GO:0043137">
    <property type="term" value="P:DNA replication, removal of RNA primer"/>
    <property type="evidence" value="ECO:0007669"/>
    <property type="project" value="TreeGrafter"/>
</dbReference>
<dbReference type="FunFam" id="3.40.970.10:FF:000002">
    <property type="entry name" value="Ribonuclease H"/>
    <property type="match status" value="1"/>
</dbReference>
<keyword evidence="7" id="KW-0540">Nuclease</keyword>
<dbReference type="AlphaFoldDB" id="C1BQR6"/>
<evidence type="ECO:0000256" key="3">
    <source>
        <dbReference type="ARBA" id="ARBA00004065"/>
    </source>
</evidence>
<dbReference type="SUPFAM" id="SSF55658">
    <property type="entry name" value="L9 N-domain-like"/>
    <property type="match status" value="3"/>
</dbReference>
<keyword evidence="10" id="KW-0378">Hydrolase</keyword>
<evidence type="ECO:0000256" key="6">
    <source>
        <dbReference type="ARBA" id="ARBA00017721"/>
    </source>
</evidence>
<evidence type="ECO:0000256" key="4">
    <source>
        <dbReference type="ARBA" id="ARBA00005300"/>
    </source>
</evidence>
<protein>
    <recommendedName>
        <fullName evidence="6">Ribonuclease H</fullName>
        <ecNumber evidence="5">3.1.26.4</ecNumber>
    </recommendedName>
</protein>
<evidence type="ECO:0000256" key="1">
    <source>
        <dbReference type="ARBA" id="ARBA00000077"/>
    </source>
</evidence>
<reference evidence="13" key="1">
    <citation type="submission" date="2009-03" db="EMBL/GenBank/DDBJ databases">
        <title>Caligus rogercresseyi ESTs and full-length cDNAs.</title>
        <authorList>
            <person name="Yasuike M."/>
            <person name="von Schalburg K."/>
            <person name="Cooper G."/>
            <person name="Leong J."/>
            <person name="Jones S.R.M."/>
            <person name="Koop B.F."/>
        </authorList>
    </citation>
    <scope>NUCLEOTIDE SEQUENCE</scope>
    <source>
        <tissue evidence="13">Whole tissue</tissue>
    </source>
</reference>
<dbReference type="EC" id="3.1.26.4" evidence="5"/>
<comment type="function">
    <text evidence="3">Endonuclease that specifically degrades the RNA of RNA-DNA hybrids.</text>
</comment>
<dbReference type="InterPro" id="IPR011320">
    <property type="entry name" value="RNase_H1_N"/>
</dbReference>
<keyword evidence="11" id="KW-0460">Magnesium</keyword>
<dbReference type="SUPFAM" id="SSF53098">
    <property type="entry name" value="Ribonuclease H-like"/>
    <property type="match status" value="1"/>
</dbReference>
<accession>C1BQR6</accession>
<evidence type="ECO:0000256" key="7">
    <source>
        <dbReference type="ARBA" id="ARBA00022722"/>
    </source>
</evidence>
<dbReference type="GO" id="GO:0046872">
    <property type="term" value="F:metal ion binding"/>
    <property type="evidence" value="ECO:0007669"/>
    <property type="project" value="UniProtKB-KW"/>
</dbReference>
<comment type="catalytic activity">
    <reaction evidence="1">
        <text>Endonucleolytic cleavage to 5'-phosphomonoester.</text>
        <dbReference type="EC" id="3.1.26.4"/>
    </reaction>
</comment>
<dbReference type="InterPro" id="IPR036397">
    <property type="entry name" value="RNaseH_sf"/>
</dbReference>
<evidence type="ECO:0000256" key="2">
    <source>
        <dbReference type="ARBA" id="ARBA00001946"/>
    </source>
</evidence>
<evidence type="ECO:0000256" key="9">
    <source>
        <dbReference type="ARBA" id="ARBA00022759"/>
    </source>
</evidence>